<feature type="binding site" evidence="19">
    <location>
        <position position="273"/>
    </location>
    <ligand>
        <name>Zn(2+)</name>
        <dbReference type="ChEBI" id="CHEBI:29105"/>
        <label>1</label>
    </ligand>
</feature>
<comment type="pathway">
    <text evidence="3">Lipid metabolism.</text>
</comment>
<evidence type="ECO:0000256" key="19">
    <source>
        <dbReference type="PIRSR" id="PIRSR005149-1"/>
    </source>
</evidence>
<evidence type="ECO:0000256" key="5">
    <source>
        <dbReference type="ARBA" id="ARBA00022516"/>
    </source>
</evidence>
<evidence type="ECO:0000313" key="24">
    <source>
        <dbReference type="Proteomes" id="UP000398389"/>
    </source>
</evidence>
<feature type="transmembrane region" description="Helical" evidence="21">
    <location>
        <begin position="283"/>
        <end position="300"/>
    </location>
</feature>
<dbReference type="EC" id="1.-.-.-" evidence="18"/>
<protein>
    <recommendedName>
        <fullName evidence="18">Ceramide very long chain fatty acid hydroxylase</fullName>
        <ecNumber evidence="18">1.-.-.-</ecNumber>
    </recommendedName>
</protein>
<dbReference type="PIRSF" id="PIRSF005149">
    <property type="entry name" value="IPC-B_HD"/>
    <property type="match status" value="1"/>
</dbReference>
<dbReference type="SUPFAM" id="SSF55856">
    <property type="entry name" value="Cytochrome b5-like heme/steroid binding domain"/>
    <property type="match status" value="1"/>
</dbReference>
<dbReference type="Pfam" id="PF04116">
    <property type="entry name" value="FA_hydroxylase"/>
    <property type="match status" value="1"/>
</dbReference>
<evidence type="ECO:0000256" key="4">
    <source>
        <dbReference type="ARBA" id="ARBA00005747"/>
    </source>
</evidence>
<comment type="cofactor">
    <cofactor evidence="20">
        <name>Fe cation</name>
        <dbReference type="ChEBI" id="CHEBI:24875"/>
    </cofactor>
</comment>
<evidence type="ECO:0000256" key="1">
    <source>
        <dbReference type="ARBA" id="ARBA00004477"/>
    </source>
</evidence>
<keyword evidence="8 18" id="KW-0479">Metal-binding</keyword>
<dbReference type="InterPro" id="IPR018506">
    <property type="entry name" value="Cyt_B5_heme-BS"/>
</dbReference>
<proteinExistence type="inferred from homology"/>
<evidence type="ECO:0000256" key="16">
    <source>
        <dbReference type="ARBA" id="ARBA00023136"/>
    </source>
</evidence>
<feature type="binding site" evidence="19">
    <location>
        <position position="329"/>
    </location>
    <ligand>
        <name>Zn(2+)</name>
        <dbReference type="ChEBI" id="CHEBI:29105"/>
        <label>1</label>
    </ligand>
</feature>
<evidence type="ECO:0000256" key="6">
    <source>
        <dbReference type="ARBA" id="ARBA00022617"/>
    </source>
</evidence>
<keyword evidence="5 18" id="KW-0444">Lipid biosynthesis</keyword>
<keyword evidence="13 18" id="KW-0560">Oxidoreductase</keyword>
<comment type="similarity">
    <text evidence="4 18">Belongs to the sterol desaturase family. SCS7 subfamily.</text>
</comment>
<dbReference type="SMART" id="SM01117">
    <property type="entry name" value="Cyt-b5"/>
    <property type="match status" value="1"/>
</dbReference>
<dbReference type="InterPro" id="IPR036400">
    <property type="entry name" value="Cyt_B5-like_heme/steroid_sf"/>
</dbReference>
<reference evidence="23 24" key="1">
    <citation type="submission" date="2019-09" db="EMBL/GenBank/DDBJ databases">
        <authorList>
            <person name="Brejova B."/>
        </authorList>
    </citation>
    <scope>NUCLEOTIDE SEQUENCE [LARGE SCALE GENOMIC DNA]</scope>
</reference>
<keyword evidence="12 21" id="KW-1133">Transmembrane helix</keyword>
<feature type="binding site" evidence="19">
    <location>
        <position position="333"/>
    </location>
    <ligand>
        <name>Zn(2+)</name>
        <dbReference type="ChEBI" id="CHEBI:29105"/>
        <label>1</label>
    </ligand>
</feature>
<feature type="domain" description="Cytochrome b5 heme-binding" evidence="22">
    <location>
        <begin position="6"/>
        <end position="87"/>
    </location>
</feature>
<dbReference type="InterPro" id="IPR014430">
    <property type="entry name" value="Scs7"/>
</dbReference>
<keyword evidence="6 20" id="KW-0349">Heme</keyword>
<evidence type="ECO:0000313" key="23">
    <source>
        <dbReference type="EMBL" id="VVT57698.1"/>
    </source>
</evidence>
<feature type="binding site" evidence="19">
    <location>
        <position position="270"/>
    </location>
    <ligand>
        <name>Zn(2+)</name>
        <dbReference type="ChEBI" id="CHEBI:29105"/>
        <label>1</label>
    </ligand>
</feature>
<gene>
    <name evidence="23" type="ORF">SAPINGB_P005825</name>
</gene>
<dbReference type="PANTHER" id="PTHR12863:SF1">
    <property type="entry name" value="FATTY ACID 2-HYDROXYLASE"/>
    <property type="match status" value="1"/>
</dbReference>
<evidence type="ECO:0000256" key="2">
    <source>
        <dbReference type="ARBA" id="ARBA00004991"/>
    </source>
</evidence>
<feature type="transmembrane region" description="Helical" evidence="21">
    <location>
        <begin position="228"/>
        <end position="245"/>
    </location>
</feature>
<feature type="transmembrane region" description="Helical" evidence="21">
    <location>
        <begin position="200"/>
        <end position="222"/>
    </location>
</feature>
<dbReference type="Gene3D" id="3.10.120.10">
    <property type="entry name" value="Cytochrome b5-like heme/steroid binding domain"/>
    <property type="match status" value="1"/>
</dbReference>
<feature type="binding site" evidence="19">
    <location>
        <position position="351"/>
    </location>
    <ligand>
        <name>Zn(2+)</name>
        <dbReference type="ChEBI" id="CHEBI:29105"/>
        <label>1</label>
    </ligand>
</feature>
<feature type="binding site" evidence="19">
    <location>
        <position position="251"/>
    </location>
    <ligand>
        <name>Zn(2+)</name>
        <dbReference type="ChEBI" id="CHEBI:29105"/>
        <label>1</label>
    </ligand>
</feature>
<keyword evidence="9 18" id="KW-0256">Endoplasmic reticulum</keyword>
<comment type="pathway">
    <text evidence="2">Sphingolipid metabolism.</text>
</comment>
<feature type="binding site" evidence="19">
    <location>
        <position position="246"/>
    </location>
    <ligand>
        <name>Zn(2+)</name>
        <dbReference type="ChEBI" id="CHEBI:29105"/>
        <label>1</label>
    </ligand>
</feature>
<organism evidence="23 24">
    <name type="scientific">Magnusiomyces paraingens</name>
    <dbReference type="NCBI Taxonomy" id="2606893"/>
    <lineage>
        <taxon>Eukaryota</taxon>
        <taxon>Fungi</taxon>
        <taxon>Dikarya</taxon>
        <taxon>Ascomycota</taxon>
        <taxon>Saccharomycotina</taxon>
        <taxon>Dipodascomycetes</taxon>
        <taxon>Dipodascales</taxon>
        <taxon>Dipodascaceae</taxon>
        <taxon>Magnusiomyces</taxon>
    </lineage>
</organism>
<keyword evidence="17 18" id="KW-0275">Fatty acid biosynthesis</keyword>
<evidence type="ECO:0000256" key="18">
    <source>
        <dbReference type="PIRNR" id="PIRNR005149"/>
    </source>
</evidence>
<evidence type="ECO:0000256" key="20">
    <source>
        <dbReference type="PIRSR" id="PIRSR005149-50"/>
    </source>
</evidence>
<keyword evidence="7 21" id="KW-0812">Transmembrane</keyword>
<feature type="binding site" evidence="19">
    <location>
        <position position="352"/>
    </location>
    <ligand>
        <name>Zn(2+)</name>
        <dbReference type="ChEBI" id="CHEBI:29105"/>
        <label>1</label>
    </ligand>
</feature>
<evidence type="ECO:0000256" key="7">
    <source>
        <dbReference type="ARBA" id="ARBA00022692"/>
    </source>
</evidence>
<keyword evidence="11 19" id="KW-0862">Zinc</keyword>
<feature type="binding site" description="axial binding residue" evidence="20">
    <location>
        <position position="42"/>
    </location>
    <ligand>
        <name>heme</name>
        <dbReference type="ChEBI" id="CHEBI:30413"/>
    </ligand>
    <ligandPart>
        <name>Fe</name>
        <dbReference type="ChEBI" id="CHEBI:18248"/>
    </ligandPart>
</feature>
<dbReference type="GO" id="GO:0020037">
    <property type="term" value="F:heme binding"/>
    <property type="evidence" value="ECO:0007669"/>
    <property type="project" value="InterPro"/>
</dbReference>
<evidence type="ECO:0000256" key="11">
    <source>
        <dbReference type="ARBA" id="ARBA00022833"/>
    </source>
</evidence>
<dbReference type="InterPro" id="IPR001199">
    <property type="entry name" value="Cyt_B5-like_heme/steroid-bd"/>
</dbReference>
<evidence type="ECO:0000256" key="13">
    <source>
        <dbReference type="ARBA" id="ARBA00023002"/>
    </source>
</evidence>
<keyword evidence="24" id="KW-1185">Reference proteome</keyword>
<name>A0A5E8C719_9ASCO</name>
<evidence type="ECO:0000256" key="3">
    <source>
        <dbReference type="ARBA" id="ARBA00005189"/>
    </source>
</evidence>
<evidence type="ECO:0000256" key="12">
    <source>
        <dbReference type="ARBA" id="ARBA00022989"/>
    </source>
</evidence>
<keyword evidence="16 18" id="KW-0472">Membrane</keyword>
<dbReference type="AlphaFoldDB" id="A0A5E8C719"/>
<keyword evidence="14 18" id="KW-0408">Iron</keyword>
<comment type="subcellular location">
    <subcellularLocation>
        <location evidence="1">Endoplasmic reticulum membrane</location>
        <topology evidence="1">Multi-pass membrane protein</topology>
    </subcellularLocation>
</comment>
<comment type="function">
    <text evidence="18">Ceramide hydroxylase involved in the hydroxylation of sphingolipid-associated very long chain fatty acids. Postulated to hydroxylate the very long chain fatty acid of dihydroceramides and phytoceramides at C-2.</text>
</comment>
<evidence type="ECO:0000259" key="22">
    <source>
        <dbReference type="PROSITE" id="PS50255"/>
    </source>
</evidence>
<dbReference type="Pfam" id="PF00173">
    <property type="entry name" value="Cyt-b5"/>
    <property type="match status" value="1"/>
</dbReference>
<dbReference type="GeneID" id="43584639"/>
<dbReference type="Proteomes" id="UP000398389">
    <property type="component" value="Unassembled WGS sequence"/>
</dbReference>
<dbReference type="OrthoDB" id="2204368at2759"/>
<evidence type="ECO:0000256" key="17">
    <source>
        <dbReference type="ARBA" id="ARBA00023160"/>
    </source>
</evidence>
<evidence type="ECO:0000256" key="21">
    <source>
        <dbReference type="SAM" id="Phobius"/>
    </source>
</evidence>
<dbReference type="PROSITE" id="PS50255">
    <property type="entry name" value="CYTOCHROME_B5_2"/>
    <property type="match status" value="1"/>
</dbReference>
<dbReference type="GO" id="GO:0005506">
    <property type="term" value="F:iron ion binding"/>
    <property type="evidence" value="ECO:0007669"/>
    <property type="project" value="UniProtKB-UniRule"/>
</dbReference>
<comment type="cofactor">
    <cofactor evidence="18 19">
        <name>Zn(2+)</name>
        <dbReference type="ChEBI" id="CHEBI:29105"/>
    </cofactor>
    <text evidence="18 19">Binds 2 Zn(2+) ions per subunit that likely form a catalytic dimetal center.</text>
</comment>
<accession>A0A5E8C719</accession>
<dbReference type="RefSeq" id="XP_031856430.1">
    <property type="nucleotide sequence ID" value="XM_032000539.1"/>
</dbReference>
<sequence>MPAQTVPVITKEELAEQISPTKCLITLHHRKVYDVTPFLDEHPAGGDIIMEFNGKDITDILRDPDSHQHSETAYEMLDEMYFVAILSTDEEAKKILTKDNRHSFKLASSGILTEATPGETASSSKLTGTAEVDLHITTDFDNDYKEHKFIDLNKPLFPQVLFAKYNKEFYLDQVHRPRHYGKGSAPIFGNFMEPFSLTPWYVVPLIWIPFNLYIISICLQGLSPLYVVPLYVCGLFLWTLIEYILHRFLFHIERWLPDHPLAFTAHFLLHGVHHYLPMDRMRLVMPPAMFIILCTPIYKLCHFLFPQYYVAMCIFAGGHMGYIMYDVTHYSLHHIRLPEFMKDVKKHHLDHHYKNYDLGYGVTSKFWDSVFGTTMRDDVPSRLLKGYK</sequence>
<dbReference type="GO" id="GO:0080132">
    <property type="term" value="F:fatty acid 2-hydroxylase activity"/>
    <property type="evidence" value="ECO:0007669"/>
    <property type="project" value="InterPro"/>
</dbReference>
<evidence type="ECO:0000256" key="15">
    <source>
        <dbReference type="ARBA" id="ARBA00023098"/>
    </source>
</evidence>
<evidence type="ECO:0000256" key="9">
    <source>
        <dbReference type="ARBA" id="ARBA00022824"/>
    </source>
</evidence>
<evidence type="ECO:0000256" key="14">
    <source>
        <dbReference type="ARBA" id="ARBA00023004"/>
    </source>
</evidence>
<keyword evidence="15 18" id="KW-0443">Lipid metabolism</keyword>
<dbReference type="PANTHER" id="PTHR12863">
    <property type="entry name" value="FATTY ACID HYDROXYLASE"/>
    <property type="match status" value="1"/>
</dbReference>
<evidence type="ECO:0000256" key="10">
    <source>
        <dbReference type="ARBA" id="ARBA00022832"/>
    </source>
</evidence>
<feature type="binding site" evidence="19">
    <location>
        <position position="274"/>
    </location>
    <ligand>
        <name>Zn(2+)</name>
        <dbReference type="ChEBI" id="CHEBI:29105"/>
        <label>1</label>
    </ligand>
</feature>
<dbReference type="InterPro" id="IPR006694">
    <property type="entry name" value="Fatty_acid_hydroxylase"/>
</dbReference>
<keyword evidence="10 18" id="KW-0276">Fatty acid metabolism</keyword>
<feature type="binding site" evidence="19">
    <location>
        <position position="348"/>
    </location>
    <ligand>
        <name>Zn(2+)</name>
        <dbReference type="ChEBI" id="CHEBI:29105"/>
        <label>1</label>
    </ligand>
</feature>
<dbReference type="GO" id="GO:0005789">
    <property type="term" value="C:endoplasmic reticulum membrane"/>
    <property type="evidence" value="ECO:0007669"/>
    <property type="project" value="UniProtKB-SubCell"/>
</dbReference>
<dbReference type="EMBL" id="CABVLU010000005">
    <property type="protein sequence ID" value="VVT57698.1"/>
    <property type="molecule type" value="Genomic_DNA"/>
</dbReference>
<feature type="binding site" description="axial binding residue" evidence="20">
    <location>
        <position position="69"/>
    </location>
    <ligand>
        <name>heme</name>
        <dbReference type="ChEBI" id="CHEBI:30413"/>
    </ligand>
    <ligandPart>
        <name>Fe</name>
        <dbReference type="ChEBI" id="CHEBI:18248"/>
    </ligandPart>
</feature>
<dbReference type="PROSITE" id="PS00191">
    <property type="entry name" value="CYTOCHROME_B5_1"/>
    <property type="match status" value="1"/>
</dbReference>
<evidence type="ECO:0000256" key="8">
    <source>
        <dbReference type="ARBA" id="ARBA00022723"/>
    </source>
</evidence>
<dbReference type="GO" id="GO:0006633">
    <property type="term" value="P:fatty acid biosynthetic process"/>
    <property type="evidence" value="ECO:0007669"/>
    <property type="project" value="UniProtKB-KW"/>
</dbReference>